<comment type="caution">
    <text evidence="1">The sequence shown here is derived from an EMBL/GenBank/DDBJ whole genome shotgun (WGS) entry which is preliminary data.</text>
</comment>
<dbReference type="Proteomes" id="UP001501508">
    <property type="component" value="Unassembled WGS sequence"/>
</dbReference>
<evidence type="ECO:0000313" key="1">
    <source>
        <dbReference type="EMBL" id="GAA4439040.1"/>
    </source>
</evidence>
<name>A0ABP8LYU8_9BACT</name>
<proteinExistence type="predicted"/>
<dbReference type="RefSeq" id="WP_345028604.1">
    <property type="nucleotide sequence ID" value="NZ_BAABEY010000020.1"/>
</dbReference>
<protein>
    <submittedName>
        <fullName evidence="1">Uncharacterized protein</fullName>
    </submittedName>
</protein>
<keyword evidence="2" id="KW-1185">Reference proteome</keyword>
<sequence>MSEEYASCCGAKPVEFDYEGKKIYVPNAFTPYKDGVNDYFCPYINGTVAAVWEFSILSAEGDTLLFQKVYFDGKSKIEDYGWAGKHPDGSLYKGKFKYKMRVNDEKANKHIVEGEDCAILCGPDAKIFAGKEGCFFPSQAGQGGNVNKGQPNKEKNCF</sequence>
<organism evidence="1 2">
    <name type="scientific">Ravibacter arvi</name>
    <dbReference type="NCBI Taxonomy" id="2051041"/>
    <lineage>
        <taxon>Bacteria</taxon>
        <taxon>Pseudomonadati</taxon>
        <taxon>Bacteroidota</taxon>
        <taxon>Cytophagia</taxon>
        <taxon>Cytophagales</taxon>
        <taxon>Spirosomataceae</taxon>
        <taxon>Ravibacter</taxon>
    </lineage>
</organism>
<gene>
    <name evidence="1" type="ORF">GCM10023091_20660</name>
</gene>
<evidence type="ECO:0000313" key="2">
    <source>
        <dbReference type="Proteomes" id="UP001501508"/>
    </source>
</evidence>
<dbReference type="EMBL" id="BAABEY010000020">
    <property type="protein sequence ID" value="GAA4439040.1"/>
    <property type="molecule type" value="Genomic_DNA"/>
</dbReference>
<accession>A0ABP8LYU8</accession>
<reference evidence="2" key="1">
    <citation type="journal article" date="2019" name="Int. J. Syst. Evol. Microbiol.">
        <title>The Global Catalogue of Microorganisms (GCM) 10K type strain sequencing project: providing services to taxonomists for standard genome sequencing and annotation.</title>
        <authorList>
            <consortium name="The Broad Institute Genomics Platform"/>
            <consortium name="The Broad Institute Genome Sequencing Center for Infectious Disease"/>
            <person name="Wu L."/>
            <person name="Ma J."/>
        </authorList>
    </citation>
    <scope>NUCLEOTIDE SEQUENCE [LARGE SCALE GENOMIC DNA]</scope>
    <source>
        <strain evidence="2">JCM 31920</strain>
    </source>
</reference>